<accession>A0A6J4TV86</accession>
<dbReference type="Pfam" id="PF14014">
    <property type="entry name" value="DUF4230"/>
    <property type="match status" value="1"/>
</dbReference>
<evidence type="ECO:0000313" key="1">
    <source>
        <dbReference type="EMBL" id="CAA9531326.1"/>
    </source>
</evidence>
<proteinExistence type="predicted"/>
<organism evidence="1">
    <name type="scientific">uncultured Sphingomonas sp</name>
    <dbReference type="NCBI Taxonomy" id="158754"/>
    <lineage>
        <taxon>Bacteria</taxon>
        <taxon>Pseudomonadati</taxon>
        <taxon>Pseudomonadota</taxon>
        <taxon>Alphaproteobacteria</taxon>
        <taxon>Sphingomonadales</taxon>
        <taxon>Sphingomonadaceae</taxon>
        <taxon>Sphingomonas</taxon>
        <taxon>environmental samples</taxon>
    </lineage>
</organism>
<protein>
    <recommendedName>
        <fullName evidence="2">DUF4230 domain-containing protein</fullName>
    </recommendedName>
</protein>
<gene>
    <name evidence="1" type="ORF">AVDCRST_MAG62-1905</name>
</gene>
<sequence>MSDLRRGLGALFLVLLLVGAGFLLAKQLERKEREEVRQTDLDSIVVALRENRNRLEVRRLSGTVTTKRQTDGGIGNILHGEMTVRQPWSVTYFADLSKLSLDDYRWDEATRTLTVRAPAVTPDAPNIDESRQVVAYRGPLITRDMQTTLRAQVANGARQQAAAEAARPENLLAANQAAKDAIARNLQAPLAAAGVKDITVVVRSPTDGARNGEQWDISPSIADVLAGRSGR</sequence>
<reference evidence="1" key="1">
    <citation type="submission" date="2020-02" db="EMBL/GenBank/DDBJ databases">
        <authorList>
            <person name="Meier V. D."/>
        </authorList>
    </citation>
    <scope>NUCLEOTIDE SEQUENCE</scope>
    <source>
        <strain evidence="1">AVDCRST_MAG62</strain>
    </source>
</reference>
<evidence type="ECO:0008006" key="2">
    <source>
        <dbReference type="Google" id="ProtNLM"/>
    </source>
</evidence>
<dbReference type="InterPro" id="IPR025324">
    <property type="entry name" value="DUF4230"/>
</dbReference>
<dbReference type="AlphaFoldDB" id="A0A6J4TV86"/>
<dbReference type="EMBL" id="CADCWB010000237">
    <property type="protein sequence ID" value="CAA9531326.1"/>
    <property type="molecule type" value="Genomic_DNA"/>
</dbReference>
<name>A0A6J4TV86_9SPHN</name>